<evidence type="ECO:0000256" key="1">
    <source>
        <dbReference type="SAM" id="MobiDB-lite"/>
    </source>
</evidence>
<dbReference type="PANTHER" id="PTHR31735:SF1">
    <property type="entry name" value="VACUOLAR MEMBRANE PROTEIN YPL162C"/>
    <property type="match status" value="1"/>
</dbReference>
<protein>
    <recommendedName>
        <fullName evidence="5">Vacuolar membrane protein</fullName>
    </recommendedName>
</protein>
<evidence type="ECO:0008006" key="5">
    <source>
        <dbReference type="Google" id="ProtNLM"/>
    </source>
</evidence>
<dbReference type="OrthoDB" id="431202at2759"/>
<organism evidence="3 4">
    <name type="scientific">[Torrubiella] hemipterigena</name>
    <dbReference type="NCBI Taxonomy" id="1531966"/>
    <lineage>
        <taxon>Eukaryota</taxon>
        <taxon>Fungi</taxon>
        <taxon>Dikarya</taxon>
        <taxon>Ascomycota</taxon>
        <taxon>Pezizomycotina</taxon>
        <taxon>Sordariomycetes</taxon>
        <taxon>Hypocreomycetidae</taxon>
        <taxon>Hypocreales</taxon>
        <taxon>Clavicipitaceae</taxon>
        <taxon>Clavicipitaceae incertae sedis</taxon>
        <taxon>'Torrubiella' clade</taxon>
    </lineage>
</organism>
<dbReference type="GO" id="GO:0016020">
    <property type="term" value="C:membrane"/>
    <property type="evidence" value="ECO:0007669"/>
    <property type="project" value="TreeGrafter"/>
</dbReference>
<name>A0A0A1T8P9_9HYPO</name>
<evidence type="ECO:0000256" key="2">
    <source>
        <dbReference type="SAM" id="Phobius"/>
    </source>
</evidence>
<feature type="transmembrane region" description="Helical" evidence="2">
    <location>
        <begin position="108"/>
        <end position="126"/>
    </location>
</feature>
<accession>A0A0A1T8P9</accession>
<keyword evidence="4" id="KW-1185">Reference proteome</keyword>
<keyword evidence="2" id="KW-0472">Membrane</keyword>
<keyword evidence="2" id="KW-0812">Transmembrane</keyword>
<dbReference type="Pfam" id="PF12400">
    <property type="entry name" value="STIMATE"/>
    <property type="match status" value="1"/>
</dbReference>
<feature type="transmembrane region" description="Helical" evidence="2">
    <location>
        <begin position="254"/>
        <end position="275"/>
    </location>
</feature>
<evidence type="ECO:0000313" key="3">
    <source>
        <dbReference type="EMBL" id="CEJ82560.1"/>
    </source>
</evidence>
<dbReference type="STRING" id="1531966.A0A0A1T8P9"/>
<sequence>MDGRNPATGAIGVDIPTPLATLLTTATSSLAAAATAAATTTASMTFVSSEHNPATPPVPEGECRLLGPFALLVQAALGGLALLVLVFKRYRERPQRPVKIWFFDASKQVFGSVLVHIANVFMSMLTSGRFKKKPPLTVATPALMIRDGFLPNPCSFYLLNLGIDTTLGIPILIVLLRIITYLVSFTSLGKPLESIQSGYYGSPPNAWWWLKQSVIYFCGLFCMKLCVLIIFLVMPWIVVVGDWALRWTEGNEKLQIAFVMMIFPLIMNALQYYIIDSYIKKDPENSIVPNTDDGRGRFDQLRSSVDDDNVDTQEEHGIIRTRHHGRPEIAAEYDPDFDGDAHTIIGSSASGRLSVNKDTPETSVKNA</sequence>
<gene>
    <name evidence="3" type="ORF">VHEMI02619</name>
</gene>
<feature type="region of interest" description="Disordered" evidence="1">
    <location>
        <begin position="348"/>
        <end position="367"/>
    </location>
</feature>
<dbReference type="InterPro" id="IPR022127">
    <property type="entry name" value="STIMATE/YPL162C"/>
</dbReference>
<reference evidence="3 4" key="1">
    <citation type="journal article" date="2015" name="Genome Announc.">
        <title>Draft Genome Sequence and Gene Annotation of the Entomopathogenic Fungus Verticillium hemipterigenum.</title>
        <authorList>
            <person name="Horn F."/>
            <person name="Habel A."/>
            <person name="Scharf D.H."/>
            <person name="Dworschak J."/>
            <person name="Brakhage A.A."/>
            <person name="Guthke R."/>
            <person name="Hertweck C."/>
            <person name="Linde J."/>
        </authorList>
    </citation>
    <scope>NUCLEOTIDE SEQUENCE [LARGE SCALE GENOMIC DNA]</scope>
</reference>
<dbReference type="EMBL" id="CDHN01000001">
    <property type="protein sequence ID" value="CEJ82560.1"/>
    <property type="molecule type" value="Genomic_DNA"/>
</dbReference>
<keyword evidence="2" id="KW-1133">Transmembrane helix</keyword>
<feature type="transmembrane region" description="Helical" evidence="2">
    <location>
        <begin position="65"/>
        <end position="87"/>
    </location>
</feature>
<feature type="region of interest" description="Disordered" evidence="1">
    <location>
        <begin position="286"/>
        <end position="325"/>
    </location>
</feature>
<dbReference type="Proteomes" id="UP000039046">
    <property type="component" value="Unassembled WGS sequence"/>
</dbReference>
<proteinExistence type="predicted"/>
<dbReference type="PANTHER" id="PTHR31735">
    <property type="entry name" value="VACUOLAR MEMBRANE PROTEIN YPL162C"/>
    <property type="match status" value="1"/>
</dbReference>
<dbReference type="AlphaFoldDB" id="A0A0A1T8P9"/>
<dbReference type="HOGENOM" id="CLU_040321_0_1_1"/>
<feature type="transmembrane region" description="Helical" evidence="2">
    <location>
        <begin position="214"/>
        <end position="234"/>
    </location>
</feature>
<evidence type="ECO:0000313" key="4">
    <source>
        <dbReference type="Proteomes" id="UP000039046"/>
    </source>
</evidence>